<evidence type="ECO:0000313" key="4">
    <source>
        <dbReference type="Proteomes" id="UP000234845"/>
    </source>
</evidence>
<accession>A0A2N5Y388</accession>
<reference evidence="4" key="1">
    <citation type="submission" date="2017-11" db="EMBL/GenBank/DDBJ databases">
        <title>The draft genome sequence of Chromatocurvus sp. F02.</title>
        <authorList>
            <person name="Du Z.-J."/>
            <person name="Chang Y.-Q."/>
        </authorList>
    </citation>
    <scope>NUCLEOTIDE SEQUENCE [LARGE SCALE GENOMIC DNA]</scope>
    <source>
        <strain evidence="4">F02</strain>
    </source>
</reference>
<evidence type="ECO:0000259" key="2">
    <source>
        <dbReference type="Pfam" id="PF06863"/>
    </source>
</evidence>
<dbReference type="InterPro" id="IPR037050">
    <property type="entry name" value="DUF1254_sf"/>
</dbReference>
<evidence type="ECO:0000259" key="1">
    <source>
        <dbReference type="Pfam" id="PF06742"/>
    </source>
</evidence>
<evidence type="ECO:0008006" key="5">
    <source>
        <dbReference type="Google" id="ProtNLM"/>
    </source>
</evidence>
<sequence>MNMKLVWGVLVATAITWTLGFSPVGHSQPVLADIEKDDAALEEWAYSLGLQAYAFGLPLTVYKREYVIRTDREKVDALRDTCCYAMINEVGHKFTLSSANDGTQYSPNFDTVYSAALVDSTDEPIILSVPDIPGRYWGVEVANPYTENLFYLGSRATDGKGGHHAFIAPGWEGTLPDGVVPHRLEYSSAMFILRIGVAPGDDDDIVAVNALQRQVKLTSLSNFRAGKLGEASMPASAREMGRASGAFAVFYAVADLMGRYPPDASHQSLVSQFAVIGLVPGQPFDPAALKPPIRRGLLRALETGPGVMSWKYQNRGRVYQGVWDHLPEGRWGYDYLGRAAGATAGLFLNDREEALYISTFKSSDGEYFDGSKSYQLHFAADELPPMLEHGFWSFTMYGPDFRMVKNSINRFAISDRDEGVEYNEDGSLDIYIQHTPPEGHESNWLPAPAEGLFRIIYRIYLPEEAVHNPETLGNYIPYIGVSD</sequence>
<dbReference type="PANTHER" id="PTHR36509:SF2">
    <property type="entry name" value="BLL3101 PROTEIN"/>
    <property type="match status" value="1"/>
</dbReference>
<protein>
    <recommendedName>
        <fullName evidence="5">DUF1254 domain-containing protein</fullName>
    </recommendedName>
</protein>
<dbReference type="SUPFAM" id="SSF160935">
    <property type="entry name" value="VPA0735-like"/>
    <property type="match status" value="1"/>
</dbReference>
<dbReference type="InterPro" id="IPR010679">
    <property type="entry name" value="DUF1254"/>
</dbReference>
<dbReference type="RefSeq" id="WP_101520472.1">
    <property type="nucleotide sequence ID" value="NZ_PKLZ01000003.1"/>
</dbReference>
<comment type="caution">
    <text evidence="3">The sequence shown here is derived from an EMBL/GenBank/DDBJ whole genome shotgun (WGS) entry which is preliminary data.</text>
</comment>
<dbReference type="Pfam" id="PF06863">
    <property type="entry name" value="DUF1254"/>
    <property type="match status" value="1"/>
</dbReference>
<dbReference type="Gene3D" id="2.60.40.1610">
    <property type="entry name" value="Domain of unknown function DUF1254"/>
    <property type="match status" value="1"/>
</dbReference>
<proteinExistence type="predicted"/>
<feature type="domain" description="DUF1254" evidence="2">
    <location>
        <begin position="87"/>
        <end position="218"/>
    </location>
</feature>
<gene>
    <name evidence="3" type="ORF">CWI75_05325</name>
</gene>
<evidence type="ECO:0000313" key="3">
    <source>
        <dbReference type="EMBL" id="PLW82872.1"/>
    </source>
</evidence>
<organism evidence="3 4">
    <name type="scientific">Kineobactrum sediminis</name>
    <dbReference type="NCBI Taxonomy" id="1905677"/>
    <lineage>
        <taxon>Bacteria</taxon>
        <taxon>Pseudomonadati</taxon>
        <taxon>Pseudomonadota</taxon>
        <taxon>Gammaproteobacteria</taxon>
        <taxon>Cellvibrionales</taxon>
        <taxon>Halieaceae</taxon>
        <taxon>Kineobactrum</taxon>
    </lineage>
</organism>
<dbReference type="InterPro" id="IPR010621">
    <property type="entry name" value="DUF1214"/>
</dbReference>
<keyword evidence="4" id="KW-1185">Reference proteome</keyword>
<dbReference type="EMBL" id="PKLZ01000003">
    <property type="protein sequence ID" value="PLW82872.1"/>
    <property type="molecule type" value="Genomic_DNA"/>
</dbReference>
<dbReference type="InterPro" id="IPR037049">
    <property type="entry name" value="DUF1214_C_sf"/>
</dbReference>
<dbReference type="OrthoDB" id="272779at2"/>
<dbReference type="PANTHER" id="PTHR36509">
    <property type="entry name" value="BLL3101 PROTEIN"/>
    <property type="match status" value="1"/>
</dbReference>
<dbReference type="Pfam" id="PF06742">
    <property type="entry name" value="DUF1214"/>
    <property type="match status" value="1"/>
</dbReference>
<feature type="domain" description="DUF1214" evidence="1">
    <location>
        <begin position="353"/>
        <end position="464"/>
    </location>
</feature>
<dbReference type="Proteomes" id="UP000234845">
    <property type="component" value="Unassembled WGS sequence"/>
</dbReference>
<name>A0A2N5Y388_9GAMM</name>
<dbReference type="AlphaFoldDB" id="A0A2N5Y388"/>
<dbReference type="Gene3D" id="2.60.120.600">
    <property type="entry name" value="Domain of unknown function DUF1214, C-terminal domain"/>
    <property type="match status" value="1"/>
</dbReference>